<dbReference type="PANTHER" id="PTHR20883">
    <property type="entry name" value="PHYTANOYL-COA DIOXYGENASE DOMAIN CONTAINING 1"/>
    <property type="match status" value="1"/>
</dbReference>
<keyword evidence="4" id="KW-1185">Reference proteome</keyword>
<dbReference type="EMBL" id="CASHTH010002825">
    <property type="protein sequence ID" value="CAI8035788.1"/>
    <property type="molecule type" value="Genomic_DNA"/>
</dbReference>
<dbReference type="SUPFAM" id="SSF51197">
    <property type="entry name" value="Clavaminate synthase-like"/>
    <property type="match status" value="1"/>
</dbReference>
<reference evidence="3" key="1">
    <citation type="submission" date="2023-03" db="EMBL/GenBank/DDBJ databases">
        <authorList>
            <person name="Steffen K."/>
            <person name="Cardenas P."/>
        </authorList>
    </citation>
    <scope>NUCLEOTIDE SEQUENCE</scope>
</reference>
<accession>A0AA35STV6</accession>
<comment type="caution">
    <text evidence="3">The sequence shown here is derived from an EMBL/GenBank/DDBJ whole genome shotgun (WGS) entry which is preliminary data.</text>
</comment>
<dbReference type="GO" id="GO:0016491">
    <property type="term" value="F:oxidoreductase activity"/>
    <property type="evidence" value="ECO:0007669"/>
    <property type="project" value="UniProtKB-ARBA"/>
</dbReference>
<feature type="region of interest" description="Disordered" evidence="2">
    <location>
        <begin position="147"/>
        <end position="167"/>
    </location>
</feature>
<proteinExistence type="predicted"/>
<protein>
    <submittedName>
        <fullName evidence="3">Uncharacterized protein Mb3657</fullName>
    </submittedName>
</protein>
<dbReference type="Pfam" id="PF05721">
    <property type="entry name" value="PhyH"/>
    <property type="match status" value="1"/>
</dbReference>
<organism evidence="3 4">
    <name type="scientific">Geodia barretti</name>
    <name type="common">Barrett's horny sponge</name>
    <dbReference type="NCBI Taxonomy" id="519541"/>
    <lineage>
        <taxon>Eukaryota</taxon>
        <taxon>Metazoa</taxon>
        <taxon>Porifera</taxon>
        <taxon>Demospongiae</taxon>
        <taxon>Heteroscleromorpha</taxon>
        <taxon>Tetractinellida</taxon>
        <taxon>Astrophorina</taxon>
        <taxon>Geodiidae</taxon>
        <taxon>Geodia</taxon>
    </lineage>
</organism>
<dbReference type="InterPro" id="IPR008775">
    <property type="entry name" value="Phytyl_CoA_dOase-like"/>
</dbReference>
<dbReference type="Gene3D" id="2.60.120.620">
    <property type="entry name" value="q2cbj1_9rhob like domain"/>
    <property type="match status" value="1"/>
</dbReference>
<dbReference type="AlphaFoldDB" id="A0AA35STV6"/>
<dbReference type="PANTHER" id="PTHR20883:SF48">
    <property type="entry name" value="ECTOINE DIOXYGENASE"/>
    <property type="match status" value="1"/>
</dbReference>
<evidence type="ECO:0000256" key="1">
    <source>
        <dbReference type="ARBA" id="ARBA00001962"/>
    </source>
</evidence>
<evidence type="ECO:0000313" key="3">
    <source>
        <dbReference type="EMBL" id="CAI8035788.1"/>
    </source>
</evidence>
<evidence type="ECO:0000256" key="2">
    <source>
        <dbReference type="SAM" id="MobiDB-lite"/>
    </source>
</evidence>
<dbReference type="Proteomes" id="UP001174909">
    <property type="component" value="Unassembled WGS sequence"/>
</dbReference>
<gene>
    <name evidence="3" type="ORF">GBAR_LOCUS20067</name>
</gene>
<comment type="cofactor">
    <cofactor evidence="1">
        <name>Fe cation</name>
        <dbReference type="ChEBI" id="CHEBI:24875"/>
    </cofactor>
</comment>
<evidence type="ECO:0000313" key="4">
    <source>
        <dbReference type="Proteomes" id="UP001174909"/>
    </source>
</evidence>
<dbReference type="GO" id="GO:0046872">
    <property type="term" value="F:metal ion binding"/>
    <property type="evidence" value="ECO:0007669"/>
    <property type="project" value="UniProtKB-ARBA"/>
</dbReference>
<name>A0AA35STV6_GEOBA</name>
<sequence length="251" mass="28593">MNSDVKAAIDCLATYGYCLLEDRIPEDTARRMAERFLELHTDPKCQIYNTGDQYYQTLFGMMNLDDGVWMCASHPDTVAVARHFLGQNCRVVEACSKPTWPGAPGQHLHVDSAREFHEVPDVPWIINSIWMLTDFTEENGATGVVPMSHRSRRKTPPSDINPDSPLIKPITGRAGSVIMWHGGTYHQARANISDQIRVGLNIAYYPPWFNNWIEGGHQPIWPETYERMPPEMQQLCPGLLGHNRADRYETR</sequence>